<evidence type="ECO:0000256" key="4">
    <source>
        <dbReference type="ARBA" id="ARBA00023136"/>
    </source>
</evidence>
<reference evidence="7 8" key="1">
    <citation type="journal article" date="2016" name="Nat. Commun.">
        <title>Thousands of microbial genomes shed light on interconnected biogeochemical processes in an aquifer system.</title>
        <authorList>
            <person name="Anantharaman K."/>
            <person name="Brown C.T."/>
            <person name="Hug L.A."/>
            <person name="Sharon I."/>
            <person name="Castelle C.J."/>
            <person name="Probst A.J."/>
            <person name="Thomas B.C."/>
            <person name="Singh A."/>
            <person name="Wilkins M.J."/>
            <person name="Karaoz U."/>
            <person name="Brodie E.L."/>
            <person name="Williams K.H."/>
            <person name="Hubbard S.S."/>
            <person name="Banfield J.F."/>
        </authorList>
    </citation>
    <scope>NUCLEOTIDE SEQUENCE [LARGE SCALE GENOMIC DNA]</scope>
</reference>
<evidence type="ECO:0000259" key="6">
    <source>
        <dbReference type="Pfam" id="PF04932"/>
    </source>
</evidence>
<keyword evidence="4 5" id="KW-0472">Membrane</keyword>
<feature type="transmembrane region" description="Helical" evidence="5">
    <location>
        <begin position="343"/>
        <end position="361"/>
    </location>
</feature>
<evidence type="ECO:0000256" key="5">
    <source>
        <dbReference type="SAM" id="Phobius"/>
    </source>
</evidence>
<evidence type="ECO:0000313" key="7">
    <source>
        <dbReference type="EMBL" id="OGF11135.1"/>
    </source>
</evidence>
<dbReference type="PANTHER" id="PTHR37422">
    <property type="entry name" value="TEICHURONIC ACID BIOSYNTHESIS PROTEIN TUAE"/>
    <property type="match status" value="1"/>
</dbReference>
<keyword evidence="3 5" id="KW-1133">Transmembrane helix</keyword>
<dbReference type="PANTHER" id="PTHR37422:SF13">
    <property type="entry name" value="LIPOPOLYSACCHARIDE BIOSYNTHESIS PROTEIN PA4999-RELATED"/>
    <property type="match status" value="1"/>
</dbReference>
<dbReference type="Proteomes" id="UP000177230">
    <property type="component" value="Unassembled WGS sequence"/>
</dbReference>
<evidence type="ECO:0000256" key="2">
    <source>
        <dbReference type="ARBA" id="ARBA00022692"/>
    </source>
</evidence>
<dbReference type="AlphaFoldDB" id="A0A1F5R9P4"/>
<feature type="transmembrane region" description="Helical" evidence="5">
    <location>
        <begin position="54"/>
        <end position="72"/>
    </location>
</feature>
<accession>A0A1F5R9P4</accession>
<feature type="transmembrane region" description="Helical" evidence="5">
    <location>
        <begin position="320"/>
        <end position="337"/>
    </location>
</feature>
<dbReference type="InterPro" id="IPR007016">
    <property type="entry name" value="O-antigen_ligase-rel_domated"/>
</dbReference>
<feature type="transmembrane region" description="Helical" evidence="5">
    <location>
        <begin position="205"/>
        <end position="228"/>
    </location>
</feature>
<proteinExistence type="predicted"/>
<evidence type="ECO:0000256" key="3">
    <source>
        <dbReference type="ARBA" id="ARBA00022989"/>
    </source>
</evidence>
<feature type="transmembrane region" description="Helical" evidence="5">
    <location>
        <begin position="284"/>
        <end position="308"/>
    </location>
</feature>
<organism evidence="7 8">
    <name type="scientific">Candidatus Edwardsbacteria bacterium GWF2_54_11</name>
    <dbReference type="NCBI Taxonomy" id="1817851"/>
    <lineage>
        <taxon>Bacteria</taxon>
        <taxon>Candidatus Edwardsiibacteriota</taxon>
    </lineage>
</organism>
<sequence length="379" mass="44025">MIIFLAIVLFIKNIILRKPIFKIDFIVIVFSLFFLLSVASFAKWVSLYRGIRGSLPLYILPLLIYIIFNSGYVSRKGAERYFTLYFPLIYTYIIGQLIFIIYQGTAVTGKSYMEFHTGFDLGWGKSVFVSAVLTFFVFLLYRTRKLWNKKTTIRNLVYFDYCVSAVVLILIMARAPIVSFLGALLLYYIYRKYSFQQEMEFKLSYVIYAILITVPLYFVFKAFVLYLIERFIHMKTDASFLVRIYMYSDGLNTFLHNPLTGVGPDQHYFKQLFSYKETDPNNVFLSYAVSFGVIGLSAICTLFLLPFIKIARRSKINKKDVIPFGSLLLPVFLLSIINSSVEIVITSFAYGAIFWILYALFNKMIDCEIDNNTGIVKWK</sequence>
<dbReference type="EMBL" id="MFFM01000037">
    <property type="protein sequence ID" value="OGF11135.1"/>
    <property type="molecule type" value="Genomic_DNA"/>
</dbReference>
<protein>
    <recommendedName>
        <fullName evidence="6">O-antigen ligase-related domain-containing protein</fullName>
    </recommendedName>
</protein>
<dbReference type="InterPro" id="IPR051533">
    <property type="entry name" value="WaaL-like"/>
</dbReference>
<feature type="transmembrane region" description="Helical" evidence="5">
    <location>
        <begin position="84"/>
        <end position="102"/>
    </location>
</feature>
<gene>
    <name evidence="7" type="ORF">A2024_07670</name>
</gene>
<name>A0A1F5R9P4_9BACT</name>
<evidence type="ECO:0000313" key="8">
    <source>
        <dbReference type="Proteomes" id="UP000177230"/>
    </source>
</evidence>
<evidence type="ECO:0000256" key="1">
    <source>
        <dbReference type="ARBA" id="ARBA00004141"/>
    </source>
</evidence>
<feature type="transmembrane region" description="Helical" evidence="5">
    <location>
        <begin position="122"/>
        <end position="141"/>
    </location>
</feature>
<dbReference type="Pfam" id="PF04932">
    <property type="entry name" value="Wzy_C"/>
    <property type="match status" value="1"/>
</dbReference>
<dbReference type="GO" id="GO:0016020">
    <property type="term" value="C:membrane"/>
    <property type="evidence" value="ECO:0007669"/>
    <property type="project" value="UniProtKB-SubCell"/>
</dbReference>
<comment type="caution">
    <text evidence="7">The sequence shown here is derived from an EMBL/GenBank/DDBJ whole genome shotgun (WGS) entry which is preliminary data.</text>
</comment>
<keyword evidence="2 5" id="KW-0812">Transmembrane</keyword>
<feature type="transmembrane region" description="Helical" evidence="5">
    <location>
        <begin position="161"/>
        <end position="190"/>
    </location>
</feature>
<comment type="subcellular location">
    <subcellularLocation>
        <location evidence="1">Membrane</location>
        <topology evidence="1">Multi-pass membrane protein</topology>
    </subcellularLocation>
</comment>
<feature type="domain" description="O-antigen ligase-related" evidence="6">
    <location>
        <begin position="164"/>
        <end position="299"/>
    </location>
</feature>
<feature type="transmembrane region" description="Helical" evidence="5">
    <location>
        <begin position="240"/>
        <end position="259"/>
    </location>
</feature>
<feature type="transmembrane region" description="Helical" evidence="5">
    <location>
        <begin position="21"/>
        <end position="42"/>
    </location>
</feature>